<organism evidence="2">
    <name type="scientific">Candidatus Thiocaldithrix dubininis</name>
    <dbReference type="NCBI Taxonomy" id="3080823"/>
    <lineage>
        <taxon>Bacteria</taxon>
        <taxon>Pseudomonadati</taxon>
        <taxon>Pseudomonadota</taxon>
        <taxon>Gammaproteobacteria</taxon>
        <taxon>Thiotrichales</taxon>
        <taxon>Thiotrichaceae</taxon>
        <taxon>Candidatus Thiocaldithrix</taxon>
    </lineage>
</organism>
<proteinExistence type="predicted"/>
<reference evidence="2" key="2">
    <citation type="submission" date="2023-04" db="EMBL/GenBank/DDBJ databases">
        <authorList>
            <person name="Beletskiy A.V."/>
            <person name="Mardanov A.V."/>
            <person name="Ravin N.V."/>
        </authorList>
    </citation>
    <scope>NUCLEOTIDE SEQUENCE</scope>
    <source>
        <strain evidence="2">GKL-01</strain>
    </source>
</reference>
<reference evidence="2" key="1">
    <citation type="journal article" date="2023" name="Int. J. Mol. Sci.">
        <title>Metagenomics Revealed a New Genus 'Candidatus Thiocaldithrix dubininis' gen. nov., sp. nov. and a New Species 'Candidatus Thiothrix putei' sp. nov. in the Family Thiotrichaceae, Some Members of Which Have Traits of Both Na+- and H+-Motive Energetics.</title>
        <authorList>
            <person name="Ravin N.V."/>
            <person name="Muntyan M.S."/>
            <person name="Smolyakov D.D."/>
            <person name="Rudenko T.S."/>
            <person name="Beletsky A.V."/>
            <person name="Mardanov A.V."/>
            <person name="Grabovich M.Y."/>
        </authorList>
    </citation>
    <scope>NUCLEOTIDE SEQUENCE</scope>
    <source>
        <strain evidence="2">GKL-01</strain>
    </source>
</reference>
<gene>
    <name evidence="2" type="ORF">QJT80_12085</name>
</gene>
<evidence type="ECO:0000256" key="1">
    <source>
        <dbReference type="SAM" id="SignalP"/>
    </source>
</evidence>
<feature type="chain" id="PRO_5041675748" evidence="1">
    <location>
        <begin position="26"/>
        <end position="1072"/>
    </location>
</feature>
<evidence type="ECO:0000313" key="2">
    <source>
        <dbReference type="EMBL" id="WGZ90233.1"/>
    </source>
</evidence>
<protein>
    <submittedName>
        <fullName evidence="2">Ig-like domain-containing protein</fullName>
    </submittedName>
</protein>
<dbReference type="Gene3D" id="2.60.40.3440">
    <property type="match status" value="3"/>
</dbReference>
<dbReference type="EMBL" id="CP124755">
    <property type="protein sequence ID" value="WGZ90233.1"/>
    <property type="molecule type" value="Genomic_DNA"/>
</dbReference>
<dbReference type="AlphaFoldDB" id="A0AA95H6V5"/>
<dbReference type="Proteomes" id="UP001300672">
    <property type="component" value="Chromosome"/>
</dbReference>
<feature type="signal peptide" evidence="1">
    <location>
        <begin position="1"/>
        <end position="25"/>
    </location>
</feature>
<keyword evidence="1" id="KW-0732">Signal</keyword>
<dbReference type="NCBIfam" id="NF012211">
    <property type="entry name" value="tand_rpt_95"/>
    <property type="match status" value="3"/>
</dbReference>
<dbReference type="Pfam" id="PF17963">
    <property type="entry name" value="Big_9"/>
    <property type="match status" value="3"/>
</dbReference>
<accession>A0AA95H6V5</accession>
<dbReference type="PANTHER" id="PTHR34720:SF9">
    <property type="entry name" value="BLR4714 PROTEIN"/>
    <property type="match status" value="1"/>
</dbReference>
<name>A0AA95H6V5_9GAMM</name>
<dbReference type="KEGG" id="tdu:QJT80_12085"/>
<sequence length="1072" mass="116316">MFKPLHYGLALLSVFIISVLPYAYAANSRPVASNQTVSSAEDSTFTINLTATDANKDALTYQIVSKPLKGSITAQQGNKVTYKPNANFAGSDRFTFTAKDASLTSNTATVSLTVNPVNDAPVATARSLSSAEDTPIAITLAATDVDSTTLTYRITSLPQNGKVSATNSRTLTYTPNLNFNGQDSFSFVANDGSLDSAPALVNLTLKPINDTPIATAQSVQTSKNQSLAIALSGTDVDGDTLGYFVSTQPSKGKVSTIQGNQLTYTPNANFVGTDTFQFRAKDASNSSTPATVTINVTDTLTGRLVVTEPLANNAARAIQGQTYSTQASNSMLGSLLQSAAQLLNLSSATPATNGISNANGEFTYKLGDTLNLNIAGTSLSLPAKTQITQQDIAGAICQTATDVTKCSYNIATNVTRLWLNSDSDKLSSNGIQLLPDYASFALNLTDGIDSFELALGKRLALLDRVLQPIFQASLGINLEAPQPEADEVGGQPVPFVDVFRIARPFKEYSCPDISYDSNGWPTAIPASCKTQANSLKQNATTILFRYLPADSIPNGKYTVLYEGKGTLAYYGIASKLTAESTVGRDVLNLQNQPVGSLLYNTGLRVYITATDPSDPIRNIRIVMPGGTCAGNPTIRVNDANACAPGQYQSFVDTLAANRNAIVFNPDYLRVLKDFRTLRMMNFMEASPRKDACPSVDPAKTTCLLQERTWVQRAKMEDAVWGGSYLTPALQRYGVPLEVMVALANQLNVNPWFTLPHNANDDYVTNFATYVRDNLKPNLKAHIEYSNEAWNGDYLAALYVRKRGLALSLGSSEYWAGTYYYAKRAVEISKLWETVFNDNSRLVRILGTQQAVEAEWASRNMLTYADTKAHVDGLALAPYFWGCRHREAGTNTKCQDTNNVPTVLAEAKTLDDVFKVIDNANDPYALNAAIQMMQTHGKVAAEFDKALLAYEGGQHLTTNVPLGSKITTVEKGDLTKLFAAANRDPRMGERYTRLLNAWKNLDKSQVSVKQGSTTVTKSLNVQTFMLYTLPQSFHPWGNFGIKEGLLQARSSAPKYDAAMQFQESQAKCWWNGC</sequence>
<dbReference type="PANTHER" id="PTHR34720">
    <property type="entry name" value="MICROCYSTIN DEPENDENT PROTEIN"/>
    <property type="match status" value="1"/>
</dbReference>